<reference evidence="2" key="1">
    <citation type="journal article" date="2019" name="bioRxiv">
        <title>The Genome of the Zebra Mussel, Dreissena polymorpha: A Resource for Invasive Species Research.</title>
        <authorList>
            <person name="McCartney M.A."/>
            <person name="Auch B."/>
            <person name="Kono T."/>
            <person name="Mallez S."/>
            <person name="Zhang Y."/>
            <person name="Obille A."/>
            <person name="Becker A."/>
            <person name="Abrahante J.E."/>
            <person name="Garbe J."/>
            <person name="Badalamenti J.P."/>
            <person name="Herman A."/>
            <person name="Mangelson H."/>
            <person name="Liachko I."/>
            <person name="Sullivan S."/>
            <person name="Sone E.D."/>
            <person name="Koren S."/>
            <person name="Silverstein K.A.T."/>
            <person name="Beckman K.B."/>
            <person name="Gohl D.M."/>
        </authorList>
    </citation>
    <scope>NUCLEOTIDE SEQUENCE</scope>
    <source>
        <strain evidence="2">Duluth1</strain>
        <tissue evidence="2">Whole animal</tissue>
    </source>
</reference>
<dbReference type="Proteomes" id="UP000828390">
    <property type="component" value="Unassembled WGS sequence"/>
</dbReference>
<comment type="caution">
    <text evidence="2">The sequence shown here is derived from an EMBL/GenBank/DDBJ whole genome shotgun (WGS) entry which is preliminary data.</text>
</comment>
<evidence type="ECO:0000313" key="3">
    <source>
        <dbReference type="Proteomes" id="UP000828390"/>
    </source>
</evidence>
<keyword evidence="3" id="KW-1185">Reference proteome</keyword>
<dbReference type="EMBL" id="JAIWYP010000011">
    <property type="protein sequence ID" value="KAH3737630.1"/>
    <property type="molecule type" value="Genomic_DNA"/>
</dbReference>
<proteinExistence type="predicted"/>
<reference evidence="2" key="2">
    <citation type="submission" date="2020-11" db="EMBL/GenBank/DDBJ databases">
        <authorList>
            <person name="McCartney M.A."/>
            <person name="Auch B."/>
            <person name="Kono T."/>
            <person name="Mallez S."/>
            <person name="Becker A."/>
            <person name="Gohl D.M."/>
            <person name="Silverstein K.A.T."/>
            <person name="Koren S."/>
            <person name="Bechman K.B."/>
            <person name="Herman A."/>
            <person name="Abrahante J.E."/>
            <person name="Garbe J."/>
        </authorList>
    </citation>
    <scope>NUCLEOTIDE SEQUENCE</scope>
    <source>
        <strain evidence="2">Duluth1</strain>
        <tissue evidence="2">Whole animal</tissue>
    </source>
</reference>
<sequence>MENAGSPPLDNPSKDKKGSVPSRAQMEAALNNSVTDAVSEMDAALALDKSAFDDGRPIYMLFYSVLYG</sequence>
<accession>A0A9D4D429</accession>
<organism evidence="2 3">
    <name type="scientific">Dreissena polymorpha</name>
    <name type="common">Zebra mussel</name>
    <name type="synonym">Mytilus polymorpha</name>
    <dbReference type="NCBI Taxonomy" id="45954"/>
    <lineage>
        <taxon>Eukaryota</taxon>
        <taxon>Metazoa</taxon>
        <taxon>Spiralia</taxon>
        <taxon>Lophotrochozoa</taxon>
        <taxon>Mollusca</taxon>
        <taxon>Bivalvia</taxon>
        <taxon>Autobranchia</taxon>
        <taxon>Heteroconchia</taxon>
        <taxon>Euheterodonta</taxon>
        <taxon>Imparidentia</taxon>
        <taxon>Neoheterodontei</taxon>
        <taxon>Myida</taxon>
        <taxon>Dreissenoidea</taxon>
        <taxon>Dreissenidae</taxon>
        <taxon>Dreissena</taxon>
    </lineage>
</organism>
<gene>
    <name evidence="2" type="ORF">DPMN_044223</name>
</gene>
<protein>
    <submittedName>
        <fullName evidence="2">Uncharacterized protein</fullName>
    </submittedName>
</protein>
<evidence type="ECO:0000256" key="1">
    <source>
        <dbReference type="SAM" id="MobiDB-lite"/>
    </source>
</evidence>
<evidence type="ECO:0000313" key="2">
    <source>
        <dbReference type="EMBL" id="KAH3737630.1"/>
    </source>
</evidence>
<name>A0A9D4D429_DREPO</name>
<dbReference type="AlphaFoldDB" id="A0A9D4D429"/>
<feature type="region of interest" description="Disordered" evidence="1">
    <location>
        <begin position="1"/>
        <end position="28"/>
    </location>
</feature>